<reference evidence="1 2" key="1">
    <citation type="submission" date="2014-01" db="EMBL/GenBank/DDBJ databases">
        <title>Full genme sequencing of cellulolytic bacterium Gynuella sunshinyii YC6258T gen. nov., sp. nov.</title>
        <authorList>
            <person name="Khan H."/>
            <person name="Chung E.J."/>
            <person name="Chung Y.R."/>
        </authorList>
    </citation>
    <scope>NUCLEOTIDE SEQUENCE [LARGE SCALE GENOMIC DNA]</scope>
    <source>
        <strain evidence="1 2">YC6258</strain>
    </source>
</reference>
<dbReference type="EMBL" id="CP007142">
    <property type="protein sequence ID" value="AJQ94254.1"/>
    <property type="molecule type" value="Genomic_DNA"/>
</dbReference>
<protein>
    <submittedName>
        <fullName evidence="1">Uncharacterized protein</fullName>
    </submittedName>
</protein>
<accession>A0A0C5VV46</accession>
<sequence length="38" mass="4360">MSELMYERKIVTAILSKEIMINRRCQSSIYSGGRPNAI</sequence>
<name>A0A0C5VV46_9GAMM</name>
<dbReference type="STRING" id="1445510.YC6258_02216"/>
<dbReference type="AlphaFoldDB" id="A0A0C5VV46"/>
<evidence type="ECO:0000313" key="1">
    <source>
        <dbReference type="EMBL" id="AJQ94254.1"/>
    </source>
</evidence>
<organism evidence="1 2">
    <name type="scientific">Gynuella sunshinyii YC6258</name>
    <dbReference type="NCBI Taxonomy" id="1445510"/>
    <lineage>
        <taxon>Bacteria</taxon>
        <taxon>Pseudomonadati</taxon>
        <taxon>Pseudomonadota</taxon>
        <taxon>Gammaproteobacteria</taxon>
        <taxon>Oceanospirillales</taxon>
        <taxon>Saccharospirillaceae</taxon>
        <taxon>Gynuella</taxon>
    </lineage>
</organism>
<gene>
    <name evidence="1" type="ORF">YC6258_02216</name>
</gene>
<keyword evidence="2" id="KW-1185">Reference proteome</keyword>
<dbReference type="HOGENOM" id="CLU_3328472_0_0_6"/>
<proteinExistence type="predicted"/>
<dbReference type="Proteomes" id="UP000032266">
    <property type="component" value="Chromosome"/>
</dbReference>
<evidence type="ECO:0000313" key="2">
    <source>
        <dbReference type="Proteomes" id="UP000032266"/>
    </source>
</evidence>
<dbReference type="KEGG" id="gsn:YC6258_02216"/>